<feature type="domain" description="HTH cro/C1-type" evidence="2">
    <location>
        <begin position="5"/>
        <end position="59"/>
    </location>
</feature>
<dbReference type="AlphaFoldDB" id="A0A1F5NZB0"/>
<dbReference type="SMART" id="SM00530">
    <property type="entry name" value="HTH_XRE"/>
    <property type="match status" value="1"/>
</dbReference>
<sequence>MFNNIRKMREEKGVTQEELARAVEVSRQTIVAIEKGNYTPSLMLAMSLAGFFGVSMEKLFYLK</sequence>
<protein>
    <submittedName>
        <fullName evidence="3">Transcriptional regulator</fullName>
    </submittedName>
</protein>
<dbReference type="Gene3D" id="1.10.260.40">
    <property type="entry name" value="lambda repressor-like DNA-binding domains"/>
    <property type="match status" value="1"/>
</dbReference>
<evidence type="ECO:0000259" key="2">
    <source>
        <dbReference type="PROSITE" id="PS50943"/>
    </source>
</evidence>
<keyword evidence="1" id="KW-0238">DNA-binding</keyword>
<dbReference type="Proteomes" id="UP000176339">
    <property type="component" value="Unassembled WGS sequence"/>
</dbReference>
<dbReference type="PANTHER" id="PTHR46558:SF9">
    <property type="entry name" value="TRANSCRIPTIONAL REGULATOR, PBSX FAMILY"/>
    <property type="match status" value="1"/>
</dbReference>
<organism evidence="3 4">
    <name type="scientific">Candidatus Doudnabacteria bacterium RIFCSPHIGHO2_01_FULL_49_9</name>
    <dbReference type="NCBI Taxonomy" id="1817827"/>
    <lineage>
        <taxon>Bacteria</taxon>
        <taxon>Candidatus Doudnaibacteriota</taxon>
    </lineage>
</organism>
<accession>A0A1F5NZB0</accession>
<dbReference type="PROSITE" id="PS50943">
    <property type="entry name" value="HTH_CROC1"/>
    <property type="match status" value="1"/>
</dbReference>
<reference evidence="3 4" key="1">
    <citation type="journal article" date="2016" name="Nat. Commun.">
        <title>Thousands of microbial genomes shed light on interconnected biogeochemical processes in an aquifer system.</title>
        <authorList>
            <person name="Anantharaman K."/>
            <person name="Brown C.T."/>
            <person name="Hug L.A."/>
            <person name="Sharon I."/>
            <person name="Castelle C.J."/>
            <person name="Probst A.J."/>
            <person name="Thomas B.C."/>
            <person name="Singh A."/>
            <person name="Wilkins M.J."/>
            <person name="Karaoz U."/>
            <person name="Brodie E.L."/>
            <person name="Williams K.H."/>
            <person name="Hubbard S.S."/>
            <person name="Banfield J.F."/>
        </authorList>
    </citation>
    <scope>NUCLEOTIDE SEQUENCE [LARGE SCALE GENOMIC DNA]</scope>
</reference>
<dbReference type="InterPro" id="IPR001387">
    <property type="entry name" value="Cro/C1-type_HTH"/>
</dbReference>
<dbReference type="EMBL" id="MFEN01000058">
    <property type="protein sequence ID" value="OGE82956.1"/>
    <property type="molecule type" value="Genomic_DNA"/>
</dbReference>
<name>A0A1F5NZB0_9BACT</name>
<gene>
    <name evidence="3" type="ORF">A2846_02095</name>
</gene>
<evidence type="ECO:0000256" key="1">
    <source>
        <dbReference type="ARBA" id="ARBA00023125"/>
    </source>
</evidence>
<dbReference type="Pfam" id="PF01381">
    <property type="entry name" value="HTH_3"/>
    <property type="match status" value="1"/>
</dbReference>
<proteinExistence type="predicted"/>
<dbReference type="InterPro" id="IPR010982">
    <property type="entry name" value="Lambda_DNA-bd_dom_sf"/>
</dbReference>
<dbReference type="PANTHER" id="PTHR46558">
    <property type="entry name" value="TRACRIPTIONAL REGULATORY PROTEIN-RELATED-RELATED"/>
    <property type="match status" value="1"/>
</dbReference>
<dbReference type="CDD" id="cd00093">
    <property type="entry name" value="HTH_XRE"/>
    <property type="match status" value="1"/>
</dbReference>
<evidence type="ECO:0000313" key="3">
    <source>
        <dbReference type="EMBL" id="OGE82956.1"/>
    </source>
</evidence>
<evidence type="ECO:0000313" key="4">
    <source>
        <dbReference type="Proteomes" id="UP000176339"/>
    </source>
</evidence>
<comment type="caution">
    <text evidence="3">The sequence shown here is derived from an EMBL/GenBank/DDBJ whole genome shotgun (WGS) entry which is preliminary data.</text>
</comment>
<dbReference type="GO" id="GO:0003677">
    <property type="term" value="F:DNA binding"/>
    <property type="evidence" value="ECO:0007669"/>
    <property type="project" value="UniProtKB-KW"/>
</dbReference>
<dbReference type="SUPFAM" id="SSF47413">
    <property type="entry name" value="lambda repressor-like DNA-binding domains"/>
    <property type="match status" value="1"/>
</dbReference>